<dbReference type="Proteomes" id="UP001642720">
    <property type="component" value="Unassembled WGS sequence"/>
</dbReference>
<name>A0ABY2H8J2_9HYPO</name>
<dbReference type="PANTHER" id="PTHR34706">
    <property type="entry name" value="SLR1338 PROTEIN"/>
    <property type="match status" value="1"/>
</dbReference>
<organism evidence="3 4">
    <name type="scientific">Trichoderma ghanense</name>
    <dbReference type="NCBI Taxonomy" id="65468"/>
    <lineage>
        <taxon>Eukaryota</taxon>
        <taxon>Fungi</taxon>
        <taxon>Dikarya</taxon>
        <taxon>Ascomycota</taxon>
        <taxon>Pezizomycotina</taxon>
        <taxon>Sordariomycetes</taxon>
        <taxon>Hypocreomycetidae</taxon>
        <taxon>Hypocreales</taxon>
        <taxon>Hypocreaceae</taxon>
        <taxon>Trichoderma</taxon>
    </lineage>
</organism>
<dbReference type="EMBL" id="PPTA01000004">
    <property type="protein sequence ID" value="TFB04047.1"/>
    <property type="molecule type" value="Genomic_DNA"/>
</dbReference>
<proteinExistence type="predicted"/>
<evidence type="ECO:0000313" key="3">
    <source>
        <dbReference type="EMBL" id="TFB04047.1"/>
    </source>
</evidence>
<feature type="region of interest" description="Disordered" evidence="2">
    <location>
        <begin position="263"/>
        <end position="292"/>
    </location>
</feature>
<dbReference type="InterPro" id="IPR036770">
    <property type="entry name" value="Ankyrin_rpt-contain_sf"/>
</dbReference>
<comment type="caution">
    <text evidence="3">The sequence shown here is derived from an EMBL/GenBank/DDBJ whole genome shotgun (WGS) entry which is preliminary data.</text>
</comment>
<protein>
    <submittedName>
        <fullName evidence="3">Ankyrin repeat domain-containing protein</fullName>
    </submittedName>
</protein>
<dbReference type="PROSITE" id="PS50088">
    <property type="entry name" value="ANK_REPEAT"/>
    <property type="match status" value="1"/>
</dbReference>
<evidence type="ECO:0000256" key="2">
    <source>
        <dbReference type="SAM" id="MobiDB-lite"/>
    </source>
</evidence>
<keyword evidence="4" id="KW-1185">Reference proteome</keyword>
<dbReference type="PANTHER" id="PTHR34706:SF3">
    <property type="entry name" value="ANKYRIN REPEAT PROTEIN (AFU_ORTHOLOGUE AFUA_7G06200)"/>
    <property type="match status" value="1"/>
</dbReference>
<reference evidence="3 4" key="1">
    <citation type="submission" date="2018-01" db="EMBL/GenBank/DDBJ databases">
        <title>Genome characterization of the sugarcane-associated fungus Trichoderma ghanense CCMA-1212 and their application in lignocelulose bioconversion.</title>
        <authorList>
            <person name="Steindorff A.S."/>
            <person name="Mendes T.D."/>
            <person name="Vilela E.S.D."/>
            <person name="Rodrigues D.S."/>
            <person name="Formighieri E.F."/>
            <person name="Melo I.S."/>
            <person name="Favaro L.C.L."/>
        </authorList>
    </citation>
    <scope>NUCLEOTIDE SEQUENCE [LARGE SCALE GENOMIC DNA]</scope>
    <source>
        <strain evidence="3 4">CCMA-1212</strain>
    </source>
</reference>
<dbReference type="Pfam" id="PF12796">
    <property type="entry name" value="Ank_2"/>
    <property type="match status" value="1"/>
</dbReference>
<dbReference type="Gene3D" id="1.25.40.20">
    <property type="entry name" value="Ankyrin repeat-containing domain"/>
    <property type="match status" value="1"/>
</dbReference>
<dbReference type="InterPro" id="IPR002110">
    <property type="entry name" value="Ankyrin_rpt"/>
</dbReference>
<feature type="repeat" description="ANK" evidence="1">
    <location>
        <begin position="38"/>
        <end position="70"/>
    </location>
</feature>
<evidence type="ECO:0000313" key="4">
    <source>
        <dbReference type="Proteomes" id="UP001642720"/>
    </source>
</evidence>
<gene>
    <name evidence="3" type="ORF">CCMA1212_003973</name>
</gene>
<keyword evidence="1" id="KW-0040">ANK repeat</keyword>
<dbReference type="GeneID" id="300575750"/>
<dbReference type="PROSITE" id="PS50297">
    <property type="entry name" value="ANK_REP_REGION"/>
    <property type="match status" value="1"/>
</dbReference>
<dbReference type="RefSeq" id="XP_073560248.1">
    <property type="nucleotide sequence ID" value="XM_073701300.1"/>
</dbReference>
<evidence type="ECO:0000256" key="1">
    <source>
        <dbReference type="PROSITE-ProRule" id="PRU00023"/>
    </source>
</evidence>
<dbReference type="SUPFAM" id="SSF48403">
    <property type="entry name" value="Ankyrin repeat"/>
    <property type="match status" value="1"/>
</dbReference>
<accession>A0ABY2H8J2</accession>
<sequence length="606" mass="66878">MTTLHEAAAQGNLERLVSLLESSKAADPEFNIDQPDGRGRTALSHAASRGHPHVVQFLLEQGAEVNAQDKKGRTALWHAAQSHASVSRQQRIATVEALLEKEANPNIPASDDDSTALSKFVEHREPAAIKLLRHYGASTKHQVKKGSEPMSVEDLARATRDPSVIDAIVLEPGQASSNDGVVVEVVHYVLRSIGYMNQRFGGVISRFFGIGGNMYAPLRTDGMHASPKVGDIHALELKAHVWCISCILIQMIWQFVPGEQDGSDSDSGIDLPHEESRAEAPPSRIYGNSGTDASLGLGDVGDFATLAIGRDEDDDEDDAHDVPLVSEISAKTTPAQFHAGMMRFIDDTGLGYFFAEGDKFLENVAVKAAELEGREDEVLNSKEDVQDITKLALYQPVFYCDDSTSMKSGTRARDQTDLVRRVARISTLLVPDGCGTGLQFINKKRALDDNLKAEQVEEIMRSVTPRGNTKIGTNLKRKILDPLLYDVVNKGEKLHRPLLVSCITDGCATGEPSSEFRDTIVSCVDFLEKHDYPRTTVRFQISQIGNDSGAESFLNQLRDDPDLKDVLFCTTKRLDEEYKKLHENEEDLERWLLQTLMEPILSFGRN</sequence>
<dbReference type="SMART" id="SM00248">
    <property type="entry name" value="ANK"/>
    <property type="match status" value="3"/>
</dbReference>